<evidence type="ECO:0000256" key="1">
    <source>
        <dbReference type="ARBA" id="ARBA00006547"/>
    </source>
</evidence>
<dbReference type="Proteomes" id="UP001597301">
    <property type="component" value="Unassembled WGS sequence"/>
</dbReference>
<comment type="similarity">
    <text evidence="1">Belongs to the arylamine N-acetyltransferase family.</text>
</comment>
<gene>
    <name evidence="2" type="ORF">ACFSCZ_16665</name>
</gene>
<dbReference type="RefSeq" id="WP_380775529.1">
    <property type="nucleotide sequence ID" value="NZ_JBHUEO010000071.1"/>
</dbReference>
<dbReference type="Gene3D" id="3.30.2140.20">
    <property type="match status" value="1"/>
</dbReference>
<reference evidence="3" key="1">
    <citation type="journal article" date="2019" name="Int. J. Syst. Evol. Microbiol.">
        <title>The Global Catalogue of Microorganisms (GCM) 10K type strain sequencing project: providing services to taxonomists for standard genome sequencing and annotation.</title>
        <authorList>
            <consortium name="The Broad Institute Genomics Platform"/>
            <consortium name="The Broad Institute Genome Sequencing Center for Infectious Disease"/>
            <person name="Wu L."/>
            <person name="Ma J."/>
        </authorList>
    </citation>
    <scope>NUCLEOTIDE SEQUENCE [LARGE SCALE GENOMIC DNA]</scope>
    <source>
        <strain evidence="3">CGMCC 1.12295</strain>
    </source>
</reference>
<name>A0ABW4KJL3_9BACI</name>
<dbReference type="SUPFAM" id="SSF54001">
    <property type="entry name" value="Cysteine proteinases"/>
    <property type="match status" value="1"/>
</dbReference>
<dbReference type="InterPro" id="IPR038765">
    <property type="entry name" value="Papain-like_cys_pep_sf"/>
</dbReference>
<dbReference type="InterPro" id="IPR001447">
    <property type="entry name" value="Arylamine_N-AcTrfase"/>
</dbReference>
<protein>
    <submittedName>
        <fullName evidence="2">Arylamine N-acetyltransferase</fullName>
    </submittedName>
</protein>
<proteinExistence type="inferred from homology"/>
<sequence length="269" mass="31288">MNGILDNFLKDKGYFSAEDDLLLIEKVQRMLAERFPFENLDVMTKVEENITPEYIEGKMIEQNRGGLCYELNALQHLILRKLGLDVHLASATVHDESGWVTDRTHVMNLFWKKDDLFVADSGFGTQLPMKPVQLDGPPVQSPGGTFRLRTLKTEKGTVAFQLKRQGQWITRYAFFPEEVEWDELNRIKKVIHEHPQSAFNKQLLIAQALKNGTVSLNEQRLLVKTNQGEEQRIHFSSYENMLEKIKDYFSRSIYDQALQYVHRKRNVSQ</sequence>
<comment type="caution">
    <text evidence="2">The sequence shown here is derived from an EMBL/GenBank/DDBJ whole genome shotgun (WGS) entry which is preliminary data.</text>
</comment>
<dbReference type="PANTHER" id="PTHR11786:SF0">
    <property type="entry name" value="ARYLAMINE N-ACETYLTRANSFERASE 4-RELATED"/>
    <property type="match status" value="1"/>
</dbReference>
<dbReference type="Pfam" id="PF00797">
    <property type="entry name" value="Acetyltransf_2"/>
    <property type="match status" value="1"/>
</dbReference>
<evidence type="ECO:0000313" key="3">
    <source>
        <dbReference type="Proteomes" id="UP001597301"/>
    </source>
</evidence>
<organism evidence="2 3">
    <name type="scientific">Siminovitchia sediminis</name>
    <dbReference type="NCBI Taxonomy" id="1274353"/>
    <lineage>
        <taxon>Bacteria</taxon>
        <taxon>Bacillati</taxon>
        <taxon>Bacillota</taxon>
        <taxon>Bacilli</taxon>
        <taxon>Bacillales</taxon>
        <taxon>Bacillaceae</taxon>
        <taxon>Siminovitchia</taxon>
    </lineage>
</organism>
<dbReference type="PANTHER" id="PTHR11786">
    <property type="entry name" value="N-HYDROXYARYLAMINE O-ACETYLTRANSFERASE"/>
    <property type="match status" value="1"/>
</dbReference>
<dbReference type="InterPro" id="IPR053710">
    <property type="entry name" value="Arylamine_NAT_domain_sf"/>
</dbReference>
<accession>A0ABW4KJL3</accession>
<evidence type="ECO:0000313" key="2">
    <source>
        <dbReference type="EMBL" id="MFD1708347.1"/>
    </source>
</evidence>
<keyword evidence="3" id="KW-1185">Reference proteome</keyword>
<dbReference type="EMBL" id="JBHUEO010000071">
    <property type="protein sequence ID" value="MFD1708347.1"/>
    <property type="molecule type" value="Genomic_DNA"/>
</dbReference>